<keyword evidence="2" id="KW-0472">Membrane</keyword>
<evidence type="ECO:0000313" key="4">
    <source>
        <dbReference type="Proteomes" id="UP000198373"/>
    </source>
</evidence>
<feature type="transmembrane region" description="Helical" evidence="2">
    <location>
        <begin position="132"/>
        <end position="152"/>
    </location>
</feature>
<keyword evidence="2" id="KW-0812">Transmembrane</keyword>
<dbReference type="RefSeq" id="WP_089305390.1">
    <property type="nucleotide sequence ID" value="NZ_FZOO01000004.1"/>
</dbReference>
<sequence>MRRFRLSHYLKTSLWLVPLLCVLGAIVLSLTLTAVDDGSLVPQSVTGDATAALQILYLIAFAMLTLTGLVLSLLVVAVQLAMGTFSPRIVRQILQDRPSQAAIGLFAGTFTHALLSMRHVRTTPEGGTVPGLAVVVAIVLVLGCIGTLVWYLNHIAQSLRTAALVGWVARDTVTTLDHVYPDQGTDPDTGPDLVLAPRSGVVFEVGHDRLVAQAREAGCCLELLWAVGDFVPTGAPLVRVVGDPAGLSPKRVAGSVVLGPERTLNQDVAYGIRMLVDIAVRSLSSGPFDDPTTTVQAIDRLHDILRQIARRPLHSGRYRDAAGMLRLVAPTMQWEGFVRLAFDELRQAGAGSPQVSRRLRSALDDLLAVAPPDRRPPLERQLALLAELAAAAAPSDADREAATVPDPSGIGSAAELVTAGVPSPARPPRRATEGHPR</sequence>
<dbReference type="Pfam" id="PF10011">
    <property type="entry name" value="DUF2254"/>
    <property type="match status" value="1"/>
</dbReference>
<accession>A0A239EFM8</accession>
<proteinExistence type="predicted"/>
<feature type="transmembrane region" description="Helical" evidence="2">
    <location>
        <begin position="12"/>
        <end position="35"/>
    </location>
</feature>
<gene>
    <name evidence="3" type="ORF">SAMN06893096_10498</name>
</gene>
<feature type="transmembrane region" description="Helical" evidence="2">
    <location>
        <begin position="55"/>
        <end position="80"/>
    </location>
</feature>
<dbReference type="EMBL" id="FZOO01000004">
    <property type="protein sequence ID" value="SNS43427.1"/>
    <property type="molecule type" value="Genomic_DNA"/>
</dbReference>
<reference evidence="4" key="1">
    <citation type="submission" date="2017-06" db="EMBL/GenBank/DDBJ databases">
        <authorList>
            <person name="Varghese N."/>
            <person name="Submissions S."/>
        </authorList>
    </citation>
    <scope>NUCLEOTIDE SEQUENCE [LARGE SCALE GENOMIC DNA]</scope>
    <source>
        <strain evidence="4">DSM 46839</strain>
    </source>
</reference>
<feature type="region of interest" description="Disordered" evidence="1">
    <location>
        <begin position="392"/>
        <end position="437"/>
    </location>
</feature>
<name>A0A239EFM8_9ACTN</name>
<evidence type="ECO:0000313" key="3">
    <source>
        <dbReference type="EMBL" id="SNS43427.1"/>
    </source>
</evidence>
<evidence type="ECO:0000256" key="1">
    <source>
        <dbReference type="SAM" id="MobiDB-lite"/>
    </source>
</evidence>
<dbReference type="AlphaFoldDB" id="A0A239EFM8"/>
<keyword evidence="2" id="KW-1133">Transmembrane helix</keyword>
<dbReference type="InterPro" id="IPR018723">
    <property type="entry name" value="DUF2254_membrane"/>
</dbReference>
<organism evidence="3 4">
    <name type="scientific">Geodermatophilus pulveris</name>
    <dbReference type="NCBI Taxonomy" id="1564159"/>
    <lineage>
        <taxon>Bacteria</taxon>
        <taxon>Bacillati</taxon>
        <taxon>Actinomycetota</taxon>
        <taxon>Actinomycetes</taxon>
        <taxon>Geodermatophilales</taxon>
        <taxon>Geodermatophilaceae</taxon>
        <taxon>Geodermatophilus</taxon>
    </lineage>
</organism>
<keyword evidence="4" id="KW-1185">Reference proteome</keyword>
<dbReference type="OrthoDB" id="2955631at2"/>
<feature type="transmembrane region" description="Helical" evidence="2">
    <location>
        <begin position="101"/>
        <end position="120"/>
    </location>
</feature>
<evidence type="ECO:0000256" key="2">
    <source>
        <dbReference type="SAM" id="Phobius"/>
    </source>
</evidence>
<protein>
    <submittedName>
        <fullName evidence="3">Uncharacterized membrane protein</fullName>
    </submittedName>
</protein>
<dbReference type="Proteomes" id="UP000198373">
    <property type="component" value="Unassembled WGS sequence"/>
</dbReference>